<reference evidence="1" key="1">
    <citation type="journal article" date="2015" name="Nature">
        <title>Complex archaea that bridge the gap between prokaryotes and eukaryotes.</title>
        <authorList>
            <person name="Spang A."/>
            <person name="Saw J.H."/>
            <person name="Jorgensen S.L."/>
            <person name="Zaremba-Niedzwiedzka K."/>
            <person name="Martijn J."/>
            <person name="Lind A.E."/>
            <person name="van Eijk R."/>
            <person name="Schleper C."/>
            <person name="Guy L."/>
            <person name="Ettema T.J."/>
        </authorList>
    </citation>
    <scope>NUCLEOTIDE SEQUENCE</scope>
</reference>
<evidence type="ECO:0000313" key="1">
    <source>
        <dbReference type="EMBL" id="KKK62240.1"/>
    </source>
</evidence>
<proteinExistence type="predicted"/>
<comment type="caution">
    <text evidence="1">The sequence shown here is derived from an EMBL/GenBank/DDBJ whole genome shotgun (WGS) entry which is preliminary data.</text>
</comment>
<organism evidence="1">
    <name type="scientific">marine sediment metagenome</name>
    <dbReference type="NCBI Taxonomy" id="412755"/>
    <lineage>
        <taxon>unclassified sequences</taxon>
        <taxon>metagenomes</taxon>
        <taxon>ecological metagenomes</taxon>
    </lineage>
</organism>
<gene>
    <name evidence="1" type="ORF">LCGC14_3006330</name>
</gene>
<accession>A0A0F8XM87</accession>
<dbReference type="AlphaFoldDB" id="A0A0F8XM87"/>
<dbReference type="EMBL" id="LAZR01062089">
    <property type="protein sequence ID" value="KKK62240.1"/>
    <property type="molecule type" value="Genomic_DNA"/>
</dbReference>
<sequence length="78" mass="8612">MMTVAELIKRLQEMEPESLVVMATDEEGNGFAPLGEIELGAYEDGEIKLAELTDELRKQGYGEEDVSVDGVRAVVLWP</sequence>
<name>A0A0F8XM87_9ZZZZ</name>
<protein>
    <submittedName>
        <fullName evidence="1">Uncharacterized protein</fullName>
    </submittedName>
</protein>